<dbReference type="STRING" id="1457154.CAPSK01_003885"/>
<dbReference type="PANTHER" id="PTHR39431:SF1">
    <property type="entry name" value="FRPA_C-RELATED PROTEIN"/>
    <property type="match status" value="1"/>
</dbReference>
<dbReference type="AlphaFoldDB" id="A0A084XWV2"/>
<dbReference type="InterPro" id="IPR045395">
    <property type="entry name" value="ALTTAQ_rpt"/>
</dbReference>
<accession>A0A084XWV2</accession>
<dbReference type="InterPro" id="IPR032675">
    <property type="entry name" value="LRR_dom_sf"/>
</dbReference>
<gene>
    <name evidence="1" type="ORF">CAPSK01_003885</name>
</gene>
<protein>
    <recommendedName>
        <fullName evidence="3">Heme utilization protein</fullName>
    </recommendedName>
</protein>
<organism evidence="1 2">
    <name type="scientific">Candidatus Accumulibacter vicinus</name>
    <dbReference type="NCBI Taxonomy" id="2954382"/>
    <lineage>
        <taxon>Bacteria</taxon>
        <taxon>Pseudomonadati</taxon>
        <taxon>Pseudomonadota</taxon>
        <taxon>Betaproteobacteria</taxon>
        <taxon>Candidatus Accumulibacter</taxon>
    </lineage>
</organism>
<sequence>MDATDVSAFKTSQVAALTTSQIAIVLGSSQIAGIGTTQVAALTTSQVASLGTSQVVALTTAQVRALTTNQLVNGLTTTQLQAIEATDVAALKTSQIAALANSQIANLGTAQVVALTTTQVGALTATQIASGLTTAQVSAMEAADIAALRTSQIVALTTAQAAALTVTQIASGLTTAQVKAMEAADVAALGTTQLAALTAAQVPVLTLSQLAAMSTAQTYALKGMFLTTTQLAALTTAQVNSASTPLILDLNEDGKLSQSISSGVQFDLLATGTKVHTGWVASGDGLLAMDRNGDGTINDGGELFGSSVTLANGEKAADGYVALSEMDSNADGIISSADDHWSELAVWVDGNSDGISQSEELRSLESLEIVRLDLNATRTAVMDAGNLVGLISSYQTADGTDHEMADVWFATDRNAASQAAPPTTAAAAVDLRANVGNLLQAISSFNMGQAAPDPNAPGTSLLPQLAPQASIAALLQQYDPNGNPFGAFQASQTVATNSLTNPPSLDAITKGMLATGN</sequence>
<dbReference type="Gene3D" id="3.80.10.10">
    <property type="entry name" value="Ribonuclease Inhibitor"/>
    <property type="match status" value="1"/>
</dbReference>
<dbReference type="PANTHER" id="PTHR39431">
    <property type="entry name" value="FRPA/C-RELATED PROTEIN"/>
    <property type="match status" value="1"/>
</dbReference>
<comment type="caution">
    <text evidence="1">The sequence shown here is derived from an EMBL/GenBank/DDBJ whole genome shotgun (WGS) entry which is preliminary data.</text>
</comment>
<dbReference type="Proteomes" id="UP000019812">
    <property type="component" value="Unassembled WGS sequence"/>
</dbReference>
<dbReference type="EMBL" id="JDSS02000037">
    <property type="protein sequence ID" value="KFB66946.1"/>
    <property type="molecule type" value="Genomic_DNA"/>
</dbReference>
<evidence type="ECO:0000313" key="2">
    <source>
        <dbReference type="Proteomes" id="UP000019812"/>
    </source>
</evidence>
<evidence type="ECO:0000313" key="1">
    <source>
        <dbReference type="EMBL" id="KFB66946.1"/>
    </source>
</evidence>
<proteinExistence type="predicted"/>
<evidence type="ECO:0008006" key="3">
    <source>
        <dbReference type="Google" id="ProtNLM"/>
    </source>
</evidence>
<reference evidence="1 2" key="1">
    <citation type="submission" date="2014-07" db="EMBL/GenBank/DDBJ databases">
        <title>Expanding our view of genomic diversity in Candidatus Accumulibacter clades.</title>
        <authorList>
            <person name="Skennerton C.T."/>
            <person name="Barr J.J."/>
            <person name="Slater F.R."/>
            <person name="Bond P.L."/>
            <person name="Tyson G.W."/>
        </authorList>
    </citation>
    <scope>NUCLEOTIDE SEQUENCE [LARGE SCALE GENOMIC DNA]</scope>
    <source>
        <strain evidence="2">SK-01</strain>
    </source>
</reference>
<dbReference type="Pfam" id="PF20080">
    <property type="entry name" value="ALTTAQ_rpt"/>
    <property type="match status" value="4"/>
</dbReference>
<name>A0A084XWV2_9PROT</name>